<dbReference type="AlphaFoldDB" id="G9XBV9"/>
<name>G9XBV9_9FIRM</name>
<evidence type="ECO:0000313" key="1">
    <source>
        <dbReference type="EMBL" id="EHL19446.1"/>
    </source>
</evidence>
<gene>
    <name evidence="1" type="ORF">HMPREF9628_00167</name>
</gene>
<proteinExistence type="predicted"/>
<sequence>MNYIELINDFERWLETNYLPISSQLLWYKLIALFNRCGWSEWVTVDNQRLMALMQMKREATFIECRDKLLKAGLFEFQKGKKGQPNKYKINTFKTVVQTVVKSEVYPVVKSEVKTVDINKHKLNETNNISILTNTSSSYLDTVPTHADEIKTDGLAEDVNSEKENMDDVMFNNTKIIYEAIEYLWNSLGLTKIQGINNARKTMLKARFKEYGKDSFDKCIENIKKSSFLRGQNKNGWTITFDWLIRPNNYVKVLENTYADNKTNNENLIQKSYVKTPTMTGKELEDTILANNDLDKF</sequence>
<dbReference type="EMBL" id="AFZG01000019">
    <property type="protein sequence ID" value="EHL19446.1"/>
    <property type="molecule type" value="Genomic_DNA"/>
</dbReference>
<dbReference type="Proteomes" id="UP000003379">
    <property type="component" value="Unassembled WGS sequence"/>
</dbReference>
<reference evidence="1 2" key="1">
    <citation type="submission" date="2011-08" db="EMBL/GenBank/DDBJ databases">
        <title>The Genome Sequence of Eubacteriaceae bacterium CM5.</title>
        <authorList>
            <consortium name="The Broad Institute Genome Sequencing Platform"/>
            <person name="Earl A."/>
            <person name="Ward D."/>
            <person name="Feldgarden M."/>
            <person name="Gevers D."/>
            <person name="Sizova M."/>
            <person name="Hazen A."/>
            <person name="Epstein S."/>
            <person name="Young S.K."/>
            <person name="Zeng Q."/>
            <person name="Gargeya S."/>
            <person name="Fitzgerald M."/>
            <person name="Haas B."/>
            <person name="Abouelleil A."/>
            <person name="Alvarado L."/>
            <person name="Arachchi H.M."/>
            <person name="Berlin A."/>
            <person name="Brown A."/>
            <person name="Chapman S.B."/>
            <person name="Chen Z."/>
            <person name="Dunbar C."/>
            <person name="Freedman E."/>
            <person name="Gearin G."/>
            <person name="Gellesch M."/>
            <person name="Goldberg J."/>
            <person name="Griggs A."/>
            <person name="Gujja S."/>
            <person name="Heiman D."/>
            <person name="Howarth C."/>
            <person name="Larson L."/>
            <person name="Lui A."/>
            <person name="MacDonald P.J.P."/>
            <person name="Montmayeur A."/>
            <person name="Murphy C."/>
            <person name="Neiman D."/>
            <person name="Pearson M."/>
            <person name="Priest M."/>
            <person name="Roberts A."/>
            <person name="Saif S."/>
            <person name="Shea T."/>
            <person name="Shenoy N."/>
            <person name="Sisk P."/>
            <person name="Stolte C."/>
            <person name="Sykes S."/>
            <person name="Wortman J."/>
            <person name="Nusbaum C."/>
            <person name="Birren B."/>
        </authorList>
    </citation>
    <scope>NUCLEOTIDE SEQUENCE [LARGE SCALE GENOMIC DNA]</scope>
    <source>
        <strain evidence="1 2">CM5</strain>
    </source>
</reference>
<dbReference type="HOGENOM" id="CLU_949763_0_0_9"/>
<dbReference type="RefSeq" id="WP_009528467.1">
    <property type="nucleotide sequence ID" value="NZ_JH414596.1"/>
</dbReference>
<evidence type="ECO:0000313" key="2">
    <source>
        <dbReference type="Proteomes" id="UP000003379"/>
    </source>
</evidence>
<accession>G9XBV9</accession>
<organism evidence="1 2">
    <name type="scientific">Peptoanaerobacter stomatis</name>
    <dbReference type="NCBI Taxonomy" id="796937"/>
    <lineage>
        <taxon>Bacteria</taxon>
        <taxon>Bacillati</taxon>
        <taxon>Bacillota</taxon>
        <taxon>Clostridia</taxon>
        <taxon>Peptostreptococcales</taxon>
        <taxon>Filifactoraceae</taxon>
        <taxon>Peptoanaerobacter</taxon>
    </lineage>
</organism>
<protein>
    <submittedName>
        <fullName evidence="1">Uncharacterized protein</fullName>
    </submittedName>
</protein>
<comment type="caution">
    <text evidence="1">The sequence shown here is derived from an EMBL/GenBank/DDBJ whole genome shotgun (WGS) entry which is preliminary data.</text>
</comment>